<evidence type="ECO:0000259" key="2">
    <source>
        <dbReference type="Pfam" id="PF12234"/>
    </source>
</evidence>
<dbReference type="OrthoDB" id="342131at2759"/>
<evidence type="ECO:0000313" key="4">
    <source>
        <dbReference type="Proteomes" id="UP000245946"/>
    </source>
</evidence>
<reference evidence="3 4" key="1">
    <citation type="journal article" date="2018" name="Mol. Biol. Evol.">
        <title>Broad Genomic Sampling Reveals a Smut Pathogenic Ancestry of the Fungal Clade Ustilaginomycotina.</title>
        <authorList>
            <person name="Kijpornyongpan T."/>
            <person name="Mondo S.J."/>
            <person name="Barry K."/>
            <person name="Sandor L."/>
            <person name="Lee J."/>
            <person name="Lipzen A."/>
            <person name="Pangilinan J."/>
            <person name="LaButti K."/>
            <person name="Hainaut M."/>
            <person name="Henrissat B."/>
            <person name="Grigoriev I.V."/>
            <person name="Spatafora J.W."/>
            <person name="Aime M.C."/>
        </authorList>
    </citation>
    <scope>NUCLEOTIDE SEQUENCE [LARGE SCALE GENOMIC DNA]</scope>
    <source>
        <strain evidence="3 4">MCA 4186</strain>
    </source>
</reference>
<dbReference type="InterPro" id="IPR052208">
    <property type="entry name" value="DmX-like/RAVE_component"/>
</dbReference>
<keyword evidence="4" id="KW-1185">Reference proteome</keyword>
<dbReference type="Gene3D" id="2.130.10.10">
    <property type="entry name" value="YVTN repeat-like/Quinoprotein amine dehydrogenase"/>
    <property type="match status" value="1"/>
</dbReference>
<name>A0A316Z5J6_9BASI</name>
<dbReference type="Proteomes" id="UP000245946">
    <property type="component" value="Unassembled WGS sequence"/>
</dbReference>
<proteinExistence type="predicted"/>
<dbReference type="GeneID" id="37271939"/>
<evidence type="ECO:0000256" key="1">
    <source>
        <dbReference type="SAM" id="MobiDB-lite"/>
    </source>
</evidence>
<dbReference type="InterPro" id="IPR015943">
    <property type="entry name" value="WD40/YVTN_repeat-like_dom_sf"/>
</dbReference>
<feature type="region of interest" description="Disordered" evidence="1">
    <location>
        <begin position="1294"/>
        <end position="1356"/>
    </location>
</feature>
<dbReference type="GO" id="GO:0007035">
    <property type="term" value="P:vacuolar acidification"/>
    <property type="evidence" value="ECO:0007669"/>
    <property type="project" value="TreeGrafter"/>
</dbReference>
<dbReference type="InterPro" id="IPR022033">
    <property type="entry name" value="Rav1p_C"/>
</dbReference>
<dbReference type="PANTHER" id="PTHR13950:SF9">
    <property type="entry name" value="RABCONNECTIN-3A"/>
    <property type="match status" value="1"/>
</dbReference>
<accession>A0A316Z5J6</accession>
<dbReference type="STRING" id="58919.A0A316Z5J6"/>
<protein>
    <recommendedName>
        <fullName evidence="2">RAVE complex protein Rav1 C-terminal domain-containing protein</fullName>
    </recommendedName>
</protein>
<feature type="domain" description="RAVE complex protein Rav1 C-terminal" evidence="2">
    <location>
        <begin position="568"/>
        <end position="1202"/>
    </location>
</feature>
<dbReference type="PANTHER" id="PTHR13950">
    <property type="entry name" value="RABCONNECTIN-RELATED"/>
    <property type="match status" value="1"/>
</dbReference>
<sequence>MAAAAVAVPSAVPQLAHASTSSSAPAHTAAHYSRTARTQLFVHAAGSTPSLVVRGADHAAVHALAFPEAQQRDAVLDALACGEGGGEVGPLIVAALRQHIAVWTRTGTGLWKQHSAFELAQDEDGEATALDLREGKLLVGAQRSISLWTLDESSPLQPWRRVWRRRCPQPILAARWSPDGVVFAAATRDDDRVLLWACSGKADERPRPRLRAELTHLRPLRSFAWRQAPDSSGQTEALLTTTTDGTIRLWAPVIDTPGQPRLWAAMCPSAMGGAEPSYLAAKHVAGALEATKAAYARQTELAAVGLRTDTQREAEMREGAVRRLEAVGEAPDLFLGLSNGNLTLKALANVDRAPPTLHSIYTVLSTPSSLPVLPASLEPLAVPSGAEPSAPAAVLRLQHASYTLAPAAFFEGSGGLHACAPAQVPHTKLIEGLLSAPGHGRVASVAQDEGRIWSACKRGSQRGLQSCEAKGGRIVALAEDSYATHDGDCVTLHRRDGSSTSHAMPQDASLAAVLLGSEAPILVTSEASVLQGSSSHQLAVKSAPRLVFASTATIFTLGVDGTLESWTRRESNWTRSSRLECAASQVRHARASELSLVALASTSSAGNAQVTIWDTRASAFSSGLEHAQDWPADICALAWAPESFASLLAVATQTSVTLLAPRRRGINEDVRRIGAARWEALAQVELGALACEPIVDVEWLANGQLLVATQAEIHAYGPYLTPSGAQAEGDVAPARPRHIAELAAKQSGPLSDFHPLMLWQLLQWNRLDVAKMVVVLLAKAAQANEDAAPLRPDSLPVDVYLDELSGSTQPERAAQGQPLFDETAEAQASDALEYSSGLMADLITTLESTTVGDLDAAELAQLRVLLRTIDEVNEQRRSLDDNGLRYLVALRCFVNQPTSDPLARLKYRDMLWAYHSTSQEVLQGALTQAYDGQLTWDAARASGIFMWLRSHSELRAVAEQVARAQYMSGNDRDPVKCSLFYYALGKHRLVQNLWRQAAWHPEQQKMLAFLAKDFSEERWRTAALKNAFALLSQRRFDFAATFFMLGDSLRDAVNVCVRNLDDLPLALALARVREGSDDGPVFSELLRKRVLPLAFEQGYRWLASWAFWLLKRRDLAVRVILVPFTELLADADVAEMMPADAKAGDGHYADASLAILFGQLKHKSLQTLRGTATISEQLERDFVLHINRVLRSQGCHALGLALLRNWSFDAPDLGSAAAPPSSTVLAPPSAAAASSDIAADLFSALYIETPSSEAPMSRSPPASPTAVRRRSSLMRRASRVIDDSELVAQSLRAPQAAVREEPAAVATVKAEPTVEEEQPSKPAPAPPPRLPTMLKSSNAATQQQGAQEFSFDSFGF</sequence>
<dbReference type="SUPFAM" id="SSF50978">
    <property type="entry name" value="WD40 repeat-like"/>
    <property type="match status" value="1"/>
</dbReference>
<dbReference type="EMBL" id="KZ819304">
    <property type="protein sequence ID" value="PWN95423.1"/>
    <property type="molecule type" value="Genomic_DNA"/>
</dbReference>
<organism evidence="3 4">
    <name type="scientific">Tilletiopsis washingtonensis</name>
    <dbReference type="NCBI Taxonomy" id="58919"/>
    <lineage>
        <taxon>Eukaryota</taxon>
        <taxon>Fungi</taxon>
        <taxon>Dikarya</taxon>
        <taxon>Basidiomycota</taxon>
        <taxon>Ustilaginomycotina</taxon>
        <taxon>Exobasidiomycetes</taxon>
        <taxon>Entylomatales</taxon>
        <taxon>Entylomatales incertae sedis</taxon>
        <taxon>Tilletiopsis</taxon>
    </lineage>
</organism>
<dbReference type="GO" id="GO:0043291">
    <property type="term" value="C:RAVE complex"/>
    <property type="evidence" value="ECO:0007669"/>
    <property type="project" value="TreeGrafter"/>
</dbReference>
<dbReference type="Pfam" id="PF12234">
    <property type="entry name" value="Rav1p_C"/>
    <property type="match status" value="1"/>
</dbReference>
<evidence type="ECO:0000313" key="3">
    <source>
        <dbReference type="EMBL" id="PWN95423.1"/>
    </source>
</evidence>
<feature type="compositionally biased region" description="Polar residues" evidence="1">
    <location>
        <begin position="1334"/>
        <end position="1347"/>
    </location>
</feature>
<feature type="compositionally biased region" description="Pro residues" evidence="1">
    <location>
        <begin position="1321"/>
        <end position="1330"/>
    </location>
</feature>
<feature type="region of interest" description="Disordered" evidence="1">
    <location>
        <begin position="1251"/>
        <end position="1274"/>
    </location>
</feature>
<dbReference type="RefSeq" id="XP_025595702.1">
    <property type="nucleotide sequence ID" value="XM_025744395.1"/>
</dbReference>
<gene>
    <name evidence="3" type="ORF">FA09DRAFT_341072</name>
</gene>
<dbReference type="InterPro" id="IPR036322">
    <property type="entry name" value="WD40_repeat_dom_sf"/>
</dbReference>